<dbReference type="AlphaFoldDB" id="A0A482M4K9"/>
<protein>
    <submittedName>
        <fullName evidence="1">Uncharacterized protein</fullName>
    </submittedName>
</protein>
<geneLocation type="plasmid" evidence="1">
    <name>p12018-NDM</name>
</geneLocation>
<name>A0A482M4K9_KLEPN</name>
<dbReference type="EMBL" id="MH909343">
    <property type="protein sequence ID" value="QBQ67747.1"/>
    <property type="molecule type" value="Genomic_DNA"/>
</dbReference>
<evidence type="ECO:0000313" key="1">
    <source>
        <dbReference type="EMBL" id="QBQ67747.1"/>
    </source>
</evidence>
<keyword evidence="1" id="KW-0614">Plasmid</keyword>
<sequence>MTEAFSDRQFLIVQREKEALVGGGESGGPYNSSCSASDKIWTRSSNAMDLAQKD</sequence>
<reference evidence="1" key="1">
    <citation type="submission" date="2018-09" db="EMBL/GenBank/DDBJ databases">
        <authorList>
            <person name="Zhou D."/>
        </authorList>
    </citation>
    <scope>NUCLEOTIDE SEQUENCE</scope>
    <source>
        <strain evidence="1">1012018</strain>
        <plasmid evidence="1">p12018-NDM</plasmid>
    </source>
</reference>
<proteinExistence type="predicted"/>
<organism evidence="1">
    <name type="scientific">Klebsiella pneumoniae</name>
    <dbReference type="NCBI Taxonomy" id="573"/>
    <lineage>
        <taxon>Bacteria</taxon>
        <taxon>Pseudomonadati</taxon>
        <taxon>Pseudomonadota</taxon>
        <taxon>Gammaproteobacteria</taxon>
        <taxon>Enterobacterales</taxon>
        <taxon>Enterobacteriaceae</taxon>
        <taxon>Klebsiella/Raoultella group</taxon>
        <taxon>Klebsiella</taxon>
        <taxon>Klebsiella pneumoniae complex</taxon>
    </lineage>
</organism>
<accession>A0A482M4K9</accession>